<dbReference type="AlphaFoldDB" id="A0A8F5C108"/>
<accession>A0A8F5C108</accession>
<keyword evidence="2" id="KW-1185">Reference proteome</keyword>
<dbReference type="GeneID" id="65556963"/>
<dbReference type="RefSeq" id="WP_218257719.1">
    <property type="nucleotide sequence ID" value="NZ_CP077713.1"/>
</dbReference>
<reference evidence="1 2" key="1">
    <citation type="journal article" date="2021" name="Environ. Microbiol.">
        <title>New insights into the diversity and evolution of the archaeal mobilome from three complete genomes of Saccharolobus shibatae.</title>
        <authorList>
            <person name="Medvedeva S."/>
            <person name="Brandt D."/>
            <person name="Cvirkaite-Krupovic V."/>
            <person name="Liu Y."/>
            <person name="Severinov K."/>
            <person name="Ishino S."/>
            <person name="Ishino Y."/>
            <person name="Prangishvili D."/>
            <person name="Kalinowski J."/>
            <person name="Krupovic M."/>
        </authorList>
    </citation>
    <scope>NUCLEOTIDE SEQUENCE [LARGE SCALE GENOMIC DNA]</scope>
    <source>
        <strain evidence="1 2">S38A</strain>
    </source>
</reference>
<sequence>MYYIRETLSEGKPKLHYYQVSQENRGFKVFKASLSLSELNDILLSKTDIKFGITKKTATINSERLFKMAVIYGGVRQTMRKYSVSRFVSVSKVLISMEEFSLQFWYTEFISRFSHRNNVVDAYKVGRAFRDLYEL</sequence>
<protein>
    <submittedName>
        <fullName evidence="1">Uncharacterized protein</fullName>
    </submittedName>
</protein>
<dbReference type="Proteomes" id="UP000694036">
    <property type="component" value="Chromosome"/>
</dbReference>
<evidence type="ECO:0000313" key="2">
    <source>
        <dbReference type="Proteomes" id="UP000694036"/>
    </source>
</evidence>
<evidence type="ECO:0000313" key="1">
    <source>
        <dbReference type="EMBL" id="QXJ35001.1"/>
    </source>
</evidence>
<organism evidence="1 2">
    <name type="scientific">Saccharolobus shibatae</name>
    <dbReference type="NCBI Taxonomy" id="2286"/>
    <lineage>
        <taxon>Archaea</taxon>
        <taxon>Thermoproteota</taxon>
        <taxon>Thermoprotei</taxon>
        <taxon>Sulfolobales</taxon>
        <taxon>Sulfolobaceae</taxon>
        <taxon>Saccharolobus</taxon>
    </lineage>
</organism>
<proteinExistence type="predicted"/>
<name>A0A8F5C108_9CREN</name>
<dbReference type="EMBL" id="CP077713">
    <property type="protein sequence ID" value="QXJ35001.1"/>
    <property type="molecule type" value="Genomic_DNA"/>
</dbReference>
<gene>
    <name evidence="1" type="ORF">J5U22_01548</name>
</gene>